<gene>
    <name evidence="2" type="ORF">ACFFGG_17615</name>
</gene>
<proteinExistence type="predicted"/>
<dbReference type="GO" id="GO:0016491">
    <property type="term" value="F:oxidoreductase activity"/>
    <property type="evidence" value="ECO:0007669"/>
    <property type="project" value="UniProtKB-KW"/>
</dbReference>
<dbReference type="EC" id="1.-.-.-" evidence="2"/>
<comment type="caution">
    <text evidence="2">The sequence shown here is derived from an EMBL/GenBank/DDBJ whole genome shotgun (WGS) entry which is preliminary data.</text>
</comment>
<protein>
    <submittedName>
        <fullName evidence="2">NADPH-dependent FMN reductase</fullName>
        <ecNumber evidence="2">1.-.-.-</ecNumber>
    </submittedName>
</protein>
<name>A0ABV6PX00_9BURK</name>
<evidence type="ECO:0000259" key="1">
    <source>
        <dbReference type="Pfam" id="PF03358"/>
    </source>
</evidence>
<dbReference type="SUPFAM" id="SSF52218">
    <property type="entry name" value="Flavoproteins"/>
    <property type="match status" value="1"/>
</dbReference>
<dbReference type="Proteomes" id="UP001589834">
    <property type="component" value="Unassembled WGS sequence"/>
</dbReference>
<accession>A0ABV6PX00</accession>
<dbReference type="InterPro" id="IPR050712">
    <property type="entry name" value="NAD(P)H-dep_reductase"/>
</dbReference>
<dbReference type="InterPro" id="IPR005025">
    <property type="entry name" value="FMN_Rdtase-like_dom"/>
</dbReference>
<dbReference type="PANTHER" id="PTHR30543">
    <property type="entry name" value="CHROMATE REDUCTASE"/>
    <property type="match status" value="1"/>
</dbReference>
<sequence>MKDKLNIALIIGSTRQARLAPKVAQWLHGVASQRPDMNVELVDLKEFDLPLFDEKASNLWMPSEDARASAWQDKIGEFDGYLVTVGEYNHSMTGALKNAFDQAYVEWGRKPIGFAGYGGVGGARAVEHARNVAVELQMVPVRTAVHIAGGDFYALYQGAKTLPEIEANLLPAAGAMLDELAWWGQATRAARRRDADQAIAAAAAAA</sequence>
<keyword evidence="2" id="KW-0560">Oxidoreductase</keyword>
<dbReference type="RefSeq" id="WP_377485044.1">
    <property type="nucleotide sequence ID" value="NZ_JBHLTN010000043.1"/>
</dbReference>
<reference evidence="2 3" key="1">
    <citation type="submission" date="2024-09" db="EMBL/GenBank/DDBJ databases">
        <authorList>
            <person name="Sun Q."/>
            <person name="Mori K."/>
        </authorList>
    </citation>
    <scope>NUCLEOTIDE SEQUENCE [LARGE SCALE GENOMIC DNA]</scope>
    <source>
        <strain evidence="2 3">NCAIM B.02336</strain>
    </source>
</reference>
<dbReference type="Pfam" id="PF03358">
    <property type="entry name" value="FMN_red"/>
    <property type="match status" value="1"/>
</dbReference>
<dbReference type="Gene3D" id="3.40.50.360">
    <property type="match status" value="1"/>
</dbReference>
<dbReference type="PANTHER" id="PTHR30543:SF21">
    <property type="entry name" value="NAD(P)H-DEPENDENT FMN REDUCTASE LOT6"/>
    <property type="match status" value="1"/>
</dbReference>
<evidence type="ECO:0000313" key="3">
    <source>
        <dbReference type="Proteomes" id="UP001589834"/>
    </source>
</evidence>
<keyword evidence="3" id="KW-1185">Reference proteome</keyword>
<feature type="domain" description="NADPH-dependent FMN reductase-like" evidence="1">
    <location>
        <begin position="6"/>
        <end position="147"/>
    </location>
</feature>
<dbReference type="InterPro" id="IPR029039">
    <property type="entry name" value="Flavoprotein-like_sf"/>
</dbReference>
<dbReference type="EMBL" id="JBHLTN010000043">
    <property type="protein sequence ID" value="MFC0594370.1"/>
    <property type="molecule type" value="Genomic_DNA"/>
</dbReference>
<evidence type="ECO:0000313" key="2">
    <source>
        <dbReference type="EMBL" id="MFC0594370.1"/>
    </source>
</evidence>
<organism evidence="2 3">
    <name type="scientific">Ottowia pentelensis</name>
    <dbReference type="NCBI Taxonomy" id="511108"/>
    <lineage>
        <taxon>Bacteria</taxon>
        <taxon>Pseudomonadati</taxon>
        <taxon>Pseudomonadota</taxon>
        <taxon>Betaproteobacteria</taxon>
        <taxon>Burkholderiales</taxon>
        <taxon>Comamonadaceae</taxon>
        <taxon>Ottowia</taxon>
    </lineage>
</organism>